<sequence length="156" mass="17416">MITGHLQALELATLPDALRQILTLPACSLDALRAREDGRFQPEGAEWFCTIGNANTSPAAERHTEFHRDWLDIQVVLEGEEIIGFDTRNVTGQPATERKPDLFILENPQLPKEILLRSGDFVTFAPGEPHRALCCTDRPAVVRKAVFKVPASAFRR</sequence>
<evidence type="ECO:0000313" key="1">
    <source>
        <dbReference type="EMBL" id="NGX87571.1"/>
    </source>
</evidence>
<dbReference type="InterPro" id="IPR037012">
    <property type="entry name" value="NanQ/TabA/YiaL_sf"/>
</dbReference>
<keyword evidence="2" id="KW-1185">Reference proteome</keyword>
<dbReference type="GO" id="GO:0005829">
    <property type="term" value="C:cytosol"/>
    <property type="evidence" value="ECO:0007669"/>
    <property type="project" value="TreeGrafter"/>
</dbReference>
<dbReference type="AlphaFoldDB" id="A0A6M2B4S9"/>
<accession>A0A6M2B4S9</accession>
<dbReference type="PANTHER" id="PTHR34986:SF4">
    <property type="entry name" value="EVOLVED BETA-GALACTOSIDASE SUBUNIT BETA-RELATED"/>
    <property type="match status" value="1"/>
</dbReference>
<organism evidence="1 2">
    <name type="scientific">Rahnella contaminans</name>
    <dbReference type="NCBI Taxonomy" id="2703882"/>
    <lineage>
        <taxon>Bacteria</taxon>
        <taxon>Pseudomonadati</taxon>
        <taxon>Pseudomonadota</taxon>
        <taxon>Gammaproteobacteria</taxon>
        <taxon>Enterobacterales</taxon>
        <taxon>Yersiniaceae</taxon>
        <taxon>Rahnella</taxon>
    </lineage>
</organism>
<dbReference type="Gene3D" id="2.60.120.370">
    <property type="entry name" value="YhcH/YjgK/YiaL"/>
    <property type="match status" value="1"/>
</dbReference>
<dbReference type="PANTHER" id="PTHR34986">
    <property type="entry name" value="EVOLVED BETA-GALACTOSIDASE SUBUNIT BETA"/>
    <property type="match status" value="1"/>
</dbReference>
<comment type="caution">
    <text evidence="1">The sequence shown here is derived from an EMBL/GenBank/DDBJ whole genome shotgun (WGS) entry which is preliminary data.</text>
</comment>
<dbReference type="Pfam" id="PF04074">
    <property type="entry name" value="DUF386"/>
    <property type="match status" value="1"/>
</dbReference>
<evidence type="ECO:0000313" key="2">
    <source>
        <dbReference type="Proteomes" id="UP000476696"/>
    </source>
</evidence>
<dbReference type="InterPro" id="IPR004375">
    <property type="entry name" value="NanQ/TabA/YiaL"/>
</dbReference>
<dbReference type="EMBL" id="JAADJS010000002">
    <property type="protein sequence ID" value="NGX87571.1"/>
    <property type="molecule type" value="Genomic_DNA"/>
</dbReference>
<dbReference type="GO" id="GO:0044010">
    <property type="term" value="P:single-species biofilm formation"/>
    <property type="evidence" value="ECO:0007669"/>
    <property type="project" value="TreeGrafter"/>
</dbReference>
<dbReference type="NCBIfam" id="TIGR00022">
    <property type="entry name" value="YhcH/YjgK/YiaL family protein"/>
    <property type="match status" value="1"/>
</dbReference>
<protein>
    <submittedName>
        <fullName evidence="1">DUF386 domain-containing protein</fullName>
    </submittedName>
</protein>
<name>A0A6M2B4S9_9GAMM</name>
<dbReference type="RefSeq" id="WP_165059030.1">
    <property type="nucleotide sequence ID" value="NZ_JAADJS010000002.1"/>
</dbReference>
<proteinExistence type="predicted"/>
<dbReference type="SUPFAM" id="SSF51197">
    <property type="entry name" value="Clavaminate synthase-like"/>
    <property type="match status" value="1"/>
</dbReference>
<reference evidence="1 2" key="1">
    <citation type="submission" date="2020-01" db="EMBL/GenBank/DDBJ databases">
        <authorList>
            <person name="Lee S.D."/>
        </authorList>
    </citation>
    <scope>NUCLEOTIDE SEQUENCE [LARGE SCALE GENOMIC DNA]</scope>
    <source>
        <strain evidence="1 2">Lac-M11</strain>
    </source>
</reference>
<gene>
    <name evidence="1" type="ORF">GW579_10810</name>
</gene>
<dbReference type="Proteomes" id="UP000476696">
    <property type="component" value="Unassembled WGS sequence"/>
</dbReference>
<reference evidence="1 2" key="2">
    <citation type="submission" date="2020-03" db="EMBL/GenBank/DDBJ databases">
        <title>Rahnella aceri sp. nov., isoated from traditional Jeju Makgeolli.</title>
        <authorList>
            <person name="Kim I.S."/>
            <person name="Jeon D."/>
        </authorList>
    </citation>
    <scope>NUCLEOTIDE SEQUENCE [LARGE SCALE GENOMIC DNA]</scope>
    <source>
        <strain evidence="1 2">Lac-M11</strain>
    </source>
</reference>